<proteinExistence type="predicted"/>
<dbReference type="AlphaFoldDB" id="A0A5C6BV29"/>
<organism evidence="1 2">
    <name type="scientific">Allorhodopirellula heiligendammensis</name>
    <dbReference type="NCBI Taxonomy" id="2714739"/>
    <lineage>
        <taxon>Bacteria</taxon>
        <taxon>Pseudomonadati</taxon>
        <taxon>Planctomycetota</taxon>
        <taxon>Planctomycetia</taxon>
        <taxon>Pirellulales</taxon>
        <taxon>Pirellulaceae</taxon>
        <taxon>Allorhodopirellula</taxon>
    </lineage>
</organism>
<name>A0A5C6BV29_9BACT</name>
<dbReference type="Proteomes" id="UP000319908">
    <property type="component" value="Unassembled WGS sequence"/>
</dbReference>
<sequence>MEKDAVIVEDELEYFGAYVYASNHRYWGPQNLTQ</sequence>
<dbReference type="EMBL" id="SJPU01000002">
    <property type="protein sequence ID" value="TWU15507.1"/>
    <property type="molecule type" value="Genomic_DNA"/>
</dbReference>
<comment type="caution">
    <text evidence="1">The sequence shown here is derived from an EMBL/GenBank/DDBJ whole genome shotgun (WGS) entry which is preliminary data.</text>
</comment>
<protein>
    <submittedName>
        <fullName evidence="1">Uncharacterized protein</fullName>
    </submittedName>
</protein>
<reference evidence="1 2" key="1">
    <citation type="journal article" date="2020" name="Antonie Van Leeuwenhoek">
        <title>Rhodopirellula heiligendammensis sp. nov., Rhodopirellula pilleata sp. nov., and Rhodopirellula solitaria sp. nov. isolated from natural or artificial marine surfaces in Northern Germany and California, USA, and emended description of the genus Rhodopirellula.</title>
        <authorList>
            <person name="Kallscheuer N."/>
            <person name="Wiegand S."/>
            <person name="Jogler M."/>
            <person name="Boedeker C."/>
            <person name="Peeters S.H."/>
            <person name="Rast P."/>
            <person name="Heuer A."/>
            <person name="Jetten M.S.M."/>
            <person name="Rohde M."/>
            <person name="Jogler C."/>
        </authorList>
    </citation>
    <scope>NUCLEOTIDE SEQUENCE [LARGE SCALE GENOMIC DNA]</scope>
    <source>
        <strain evidence="1 2">Poly21</strain>
    </source>
</reference>
<gene>
    <name evidence="1" type="ORF">Poly21_27040</name>
</gene>
<accession>A0A5C6BV29</accession>
<keyword evidence="2" id="KW-1185">Reference proteome</keyword>
<evidence type="ECO:0000313" key="1">
    <source>
        <dbReference type="EMBL" id="TWU15507.1"/>
    </source>
</evidence>
<evidence type="ECO:0000313" key="2">
    <source>
        <dbReference type="Proteomes" id="UP000319908"/>
    </source>
</evidence>